<organism evidence="1 2">
    <name type="scientific">Halorubrum californiense DSM 19288</name>
    <dbReference type="NCBI Taxonomy" id="1227465"/>
    <lineage>
        <taxon>Archaea</taxon>
        <taxon>Methanobacteriati</taxon>
        <taxon>Methanobacteriota</taxon>
        <taxon>Stenosarchaea group</taxon>
        <taxon>Halobacteria</taxon>
        <taxon>Halobacteriales</taxon>
        <taxon>Haloferacaceae</taxon>
        <taxon>Halorubrum</taxon>
    </lineage>
</organism>
<evidence type="ECO:0000313" key="1">
    <source>
        <dbReference type="EMBL" id="ELZ41471.1"/>
    </source>
</evidence>
<sequence>MLSGDMSEEFVRKFLYAVEAEIIHELVIDIKESFAGLSDVSHKYVFAVTDERACVFEGMRFPIPVFTSDHEVFRFAGAKNRRDSIAYCIRHVILSTVNIRVVCWHWAIGERVLVETKG</sequence>
<accession>M0E125</accession>
<comment type="caution">
    <text evidence="1">The sequence shown here is derived from an EMBL/GenBank/DDBJ whole genome shotgun (WGS) entry which is preliminary data.</text>
</comment>
<protein>
    <submittedName>
        <fullName evidence="1">Uncharacterized protein</fullName>
    </submittedName>
</protein>
<reference evidence="1 2" key="1">
    <citation type="journal article" date="2014" name="PLoS Genet.">
        <title>Phylogenetically driven sequencing of extremely halophilic archaea reveals strategies for static and dynamic osmo-response.</title>
        <authorList>
            <person name="Becker E.A."/>
            <person name="Seitzer P.M."/>
            <person name="Tritt A."/>
            <person name="Larsen D."/>
            <person name="Krusor M."/>
            <person name="Yao A.I."/>
            <person name="Wu D."/>
            <person name="Madern D."/>
            <person name="Eisen J.A."/>
            <person name="Darling A.E."/>
            <person name="Facciotti M.T."/>
        </authorList>
    </citation>
    <scope>NUCLEOTIDE SEQUENCE [LARGE SCALE GENOMIC DNA]</scope>
    <source>
        <strain evidence="1 2">DSM 19288</strain>
    </source>
</reference>
<dbReference type="AlphaFoldDB" id="M0E125"/>
<name>M0E125_9EURY</name>
<gene>
    <name evidence="1" type="ORF">C463_12347</name>
</gene>
<dbReference type="EMBL" id="AOJK01000063">
    <property type="protein sequence ID" value="ELZ41471.1"/>
    <property type="molecule type" value="Genomic_DNA"/>
</dbReference>
<proteinExistence type="predicted"/>
<dbReference type="Proteomes" id="UP000011586">
    <property type="component" value="Unassembled WGS sequence"/>
</dbReference>
<keyword evidence="2" id="KW-1185">Reference proteome</keyword>
<evidence type="ECO:0000313" key="2">
    <source>
        <dbReference type="Proteomes" id="UP000011586"/>
    </source>
</evidence>